<dbReference type="EMBL" id="VXBP01009419">
    <property type="protein sequence ID" value="NXO03543.1"/>
    <property type="molecule type" value="Genomic_DNA"/>
</dbReference>
<dbReference type="SUPFAM" id="SSF54001">
    <property type="entry name" value="Cysteine proteinases"/>
    <property type="match status" value="1"/>
</dbReference>
<name>A0A7L1NVA5_RHICY</name>
<dbReference type="InterPro" id="IPR018200">
    <property type="entry name" value="USP_CS"/>
</dbReference>
<proteinExistence type="predicted"/>
<dbReference type="InterPro" id="IPR038765">
    <property type="entry name" value="Papain-like_cys_pep_sf"/>
</dbReference>
<evidence type="ECO:0000313" key="3">
    <source>
        <dbReference type="Proteomes" id="UP000565785"/>
    </source>
</evidence>
<dbReference type="OrthoDB" id="420187at2759"/>
<accession>A0A7L1NVA5</accession>
<dbReference type="Proteomes" id="UP000565785">
    <property type="component" value="Unassembled WGS sequence"/>
</dbReference>
<dbReference type="GO" id="GO:0005829">
    <property type="term" value="C:cytosol"/>
    <property type="evidence" value="ECO:0007669"/>
    <property type="project" value="TreeGrafter"/>
</dbReference>
<dbReference type="PANTHER" id="PTHR24006:SF928">
    <property type="entry name" value="UBIQUITIN CARBOXYL-TERMINAL HYDROLASE 42-LIKE"/>
    <property type="match status" value="1"/>
</dbReference>
<keyword evidence="3" id="KW-1185">Reference proteome</keyword>
<organism evidence="2 3">
    <name type="scientific">Rhinopomastus cyanomelas</name>
    <name type="common">Common scimitarbill</name>
    <dbReference type="NCBI Taxonomy" id="113115"/>
    <lineage>
        <taxon>Eukaryota</taxon>
        <taxon>Metazoa</taxon>
        <taxon>Chordata</taxon>
        <taxon>Craniata</taxon>
        <taxon>Vertebrata</taxon>
        <taxon>Euteleostomi</taxon>
        <taxon>Archelosauria</taxon>
        <taxon>Archosauria</taxon>
        <taxon>Dinosauria</taxon>
        <taxon>Saurischia</taxon>
        <taxon>Theropoda</taxon>
        <taxon>Coelurosauria</taxon>
        <taxon>Aves</taxon>
        <taxon>Neognathae</taxon>
        <taxon>Neoaves</taxon>
        <taxon>Telluraves</taxon>
        <taxon>Coraciimorphae</taxon>
        <taxon>Bucerotiformes</taxon>
        <taxon>Rhinopomastidae</taxon>
        <taxon>Rhinopomastus</taxon>
    </lineage>
</organism>
<dbReference type="PROSITE" id="PS00972">
    <property type="entry name" value="USP_1"/>
    <property type="match status" value="1"/>
</dbReference>
<feature type="non-terminal residue" evidence="2">
    <location>
        <position position="1"/>
    </location>
</feature>
<dbReference type="GO" id="GO:0016579">
    <property type="term" value="P:protein deubiquitination"/>
    <property type="evidence" value="ECO:0007669"/>
    <property type="project" value="InterPro"/>
</dbReference>
<dbReference type="InterPro" id="IPR050164">
    <property type="entry name" value="Peptidase_C19"/>
</dbReference>
<protein>
    <submittedName>
        <fullName evidence="2">UBP42 hydrolase</fullName>
    </submittedName>
</protein>
<keyword evidence="2" id="KW-0378">Hydrolase</keyword>
<dbReference type="InterPro" id="IPR028889">
    <property type="entry name" value="USP"/>
</dbReference>
<gene>
    <name evidence="2" type="primary">Usp42_1</name>
    <name evidence="2" type="ORF">RHICYA_R14760</name>
</gene>
<dbReference type="AlphaFoldDB" id="A0A7L1NVA5"/>
<evidence type="ECO:0000259" key="1">
    <source>
        <dbReference type="PROSITE" id="PS50235"/>
    </source>
</evidence>
<dbReference type="FunFam" id="3.90.70.10:FF:000119">
    <property type="entry name" value="Ubiquitin specific peptidase 36"/>
    <property type="match status" value="1"/>
</dbReference>
<dbReference type="GO" id="GO:0042981">
    <property type="term" value="P:regulation of apoptotic process"/>
    <property type="evidence" value="ECO:0007669"/>
    <property type="project" value="TreeGrafter"/>
</dbReference>
<dbReference type="GO" id="GO:0005634">
    <property type="term" value="C:nucleus"/>
    <property type="evidence" value="ECO:0007669"/>
    <property type="project" value="TreeGrafter"/>
</dbReference>
<feature type="domain" description="USP" evidence="1">
    <location>
        <begin position="22"/>
        <end position="318"/>
    </location>
</feature>
<dbReference type="PROSITE" id="PS50235">
    <property type="entry name" value="USP_3"/>
    <property type="match status" value="1"/>
</dbReference>
<dbReference type="GO" id="GO:0004843">
    <property type="term" value="F:cysteine-type deubiquitinase activity"/>
    <property type="evidence" value="ECO:0007669"/>
    <property type="project" value="InterPro"/>
</dbReference>
<dbReference type="InterPro" id="IPR001394">
    <property type="entry name" value="Peptidase_C19_UCH"/>
</dbReference>
<dbReference type="Pfam" id="PF00443">
    <property type="entry name" value="UCH"/>
    <property type="match status" value="1"/>
</dbReference>
<dbReference type="PANTHER" id="PTHR24006">
    <property type="entry name" value="UBIQUITIN CARBOXYL-TERMINAL HYDROLASE"/>
    <property type="match status" value="1"/>
</dbReference>
<feature type="non-terminal residue" evidence="2">
    <location>
        <position position="318"/>
    </location>
</feature>
<comment type="caution">
    <text evidence="2">The sequence shown here is derived from an EMBL/GenBank/DDBJ whole genome shotgun (WGS) entry which is preliminary data.</text>
</comment>
<evidence type="ECO:0000313" key="2">
    <source>
        <dbReference type="EMBL" id="NXO03543.1"/>
    </source>
</evidence>
<sequence>QGIAFPTKKIIMEWQHKQAAGAGLYNLGNTCFLNSVVQCLTYTPPLANYLLSGEHGQQCRLENFCMMCIMETHIRKVLLSSVKAVQPRDIGNALMRIGDDLIYGRQNDAHEFLCCLRDSMQTACLGGNCSLDGPLQEKTIIHQIFGGRLTSRITCLSCSAVSDSVNTMMDIFLDITAASSLHVAMENFIRMETLAVFHCTSCDQVGNATKRSTIHRAPRVLTLCLKRYGWGSGKISNVLQYPEILDLRPYMSEAEGEPVLYSLYSILIHHDAGQENGHYFCYTKASNGQWYRMDDTDVAPCSLEVVLSQQAYLLFYIR</sequence>
<reference evidence="2 3" key="1">
    <citation type="submission" date="2019-09" db="EMBL/GenBank/DDBJ databases">
        <title>Bird 10,000 Genomes (B10K) Project - Family phase.</title>
        <authorList>
            <person name="Zhang G."/>
        </authorList>
    </citation>
    <scope>NUCLEOTIDE SEQUENCE [LARGE SCALE GENOMIC DNA]</scope>
    <source>
        <strain evidence="2">B10K-DU-002-35</strain>
        <tissue evidence="2">Muscle</tissue>
    </source>
</reference>
<dbReference type="Gene3D" id="3.90.70.10">
    <property type="entry name" value="Cysteine proteinases"/>
    <property type="match status" value="1"/>
</dbReference>